<evidence type="ECO:0000313" key="2">
    <source>
        <dbReference type="Proteomes" id="UP000243606"/>
    </source>
</evidence>
<evidence type="ECO:0000313" key="1">
    <source>
        <dbReference type="EMBL" id="SFH72983.1"/>
    </source>
</evidence>
<accession>A0A1I3CEY5</accession>
<dbReference type="STRING" id="425504.SAMN05216206_0041"/>
<proteinExistence type="predicted"/>
<organism evidence="1 2">
    <name type="scientific">Pseudomonas guineae</name>
    <dbReference type="NCBI Taxonomy" id="425504"/>
    <lineage>
        <taxon>Bacteria</taxon>
        <taxon>Pseudomonadati</taxon>
        <taxon>Pseudomonadota</taxon>
        <taxon>Gammaproteobacteria</taxon>
        <taxon>Pseudomonadales</taxon>
        <taxon>Pseudomonadaceae</taxon>
        <taxon>Pseudomonas</taxon>
    </lineage>
</organism>
<reference evidence="2" key="1">
    <citation type="submission" date="2016-10" db="EMBL/GenBank/DDBJ databases">
        <authorList>
            <person name="Varghese N."/>
            <person name="Submissions S."/>
        </authorList>
    </citation>
    <scope>NUCLEOTIDE SEQUENCE [LARGE SCALE GENOMIC DNA]</scope>
    <source>
        <strain evidence="2">LMG 24016</strain>
    </source>
</reference>
<protein>
    <submittedName>
        <fullName evidence="1">Uncharacterized protein</fullName>
    </submittedName>
</protein>
<dbReference type="Proteomes" id="UP000243606">
    <property type="component" value="Unassembled WGS sequence"/>
</dbReference>
<dbReference type="EMBL" id="FOQL01000001">
    <property type="protein sequence ID" value="SFH72983.1"/>
    <property type="molecule type" value="Genomic_DNA"/>
</dbReference>
<keyword evidence="2" id="KW-1185">Reference proteome</keyword>
<dbReference type="AlphaFoldDB" id="A0A1I3CEY5"/>
<sequence length="71" mass="7701">MTATKGQVIYLHQRDPQAALERLNRITGLRFSDWPQSLAVTSMPVEQAKASQIAMQPDSAGLCEPAGMLSS</sequence>
<dbReference type="OrthoDB" id="6078616at2"/>
<gene>
    <name evidence="1" type="ORF">SAMN05216206_0041</name>
</gene>
<dbReference type="RefSeq" id="WP_090237848.1">
    <property type="nucleotide sequence ID" value="NZ_CAXBNE010000001.1"/>
</dbReference>
<name>A0A1I3CEY5_9PSED</name>